<dbReference type="Pfam" id="PF00852">
    <property type="entry name" value="Glyco_transf_10"/>
    <property type="match status" value="1"/>
</dbReference>
<keyword evidence="5 7" id="KW-0808">Transferase</keyword>
<evidence type="ECO:0000256" key="2">
    <source>
        <dbReference type="ARBA" id="ARBA00004922"/>
    </source>
</evidence>
<dbReference type="STRING" id="6669.E9HVR5"/>
<dbReference type="OMA" id="HMIPRSH"/>
<proteinExistence type="inferred from homology"/>
<dbReference type="PANTHER" id="PTHR48438">
    <property type="entry name" value="ALPHA-(1,3)-FUCOSYLTRANSFERASE C-RELATED"/>
    <property type="match status" value="1"/>
</dbReference>
<keyword evidence="7" id="KW-0472">Membrane</keyword>
<evidence type="ECO:0000256" key="3">
    <source>
        <dbReference type="ARBA" id="ARBA00008919"/>
    </source>
</evidence>
<dbReference type="Proteomes" id="UP000000305">
    <property type="component" value="Unassembled WGS sequence"/>
</dbReference>
<evidence type="ECO:0000256" key="5">
    <source>
        <dbReference type="ARBA" id="ARBA00022679"/>
    </source>
</evidence>
<keyword evidence="10" id="KW-1185">Reference proteome</keyword>
<feature type="non-terminal residue" evidence="9">
    <location>
        <position position="1"/>
    </location>
</feature>
<dbReference type="UniPathway" id="UPA00378"/>
<comment type="subcellular location">
    <subcellularLocation>
        <location evidence="1">Golgi apparatus membrane</location>
        <topology evidence="1">Single-pass type II membrane protein</topology>
    </subcellularLocation>
    <subcellularLocation>
        <location evidence="7">Golgi apparatus</location>
        <location evidence="7">Golgi stack membrane</location>
        <topology evidence="7">Single-pass type II membrane protein</topology>
    </subcellularLocation>
</comment>
<dbReference type="InterPro" id="IPR038577">
    <property type="entry name" value="GT10-like_C_sf"/>
</dbReference>
<evidence type="ECO:0000256" key="6">
    <source>
        <dbReference type="ARBA" id="ARBA00023034"/>
    </source>
</evidence>
<sequence length="222" mass="25980">ILFWTPFFGVKDYGFGIGRDAFTKAKCPVNNCMTTTDRNLVNQSDAIIFHPFDVNVKDLPTYRTAHQRYILFFYEAYVSHRNFPNCDQILDDYKFYVSAENSICPDYITEKFYRALEMGVVPVVYGGADYSAYAPPHSYINAADFESPQALADYLLLIERNPRLYSEYLDWNKDWEINKQKQSEGWCRLCEKLNAAAKSKEQQPKNNSASKVYRDMAKWYYE</sequence>
<gene>
    <name evidence="9" type="ORF">DAPPUDRAFT_15329</name>
</gene>
<keyword evidence="6 7" id="KW-0333">Golgi apparatus</keyword>
<dbReference type="EMBL" id="GL732869">
    <property type="protein sequence ID" value="EFX64165.1"/>
    <property type="molecule type" value="Genomic_DNA"/>
</dbReference>
<evidence type="ECO:0000256" key="7">
    <source>
        <dbReference type="RuleBase" id="RU003832"/>
    </source>
</evidence>
<feature type="non-terminal residue" evidence="9">
    <location>
        <position position="222"/>
    </location>
</feature>
<dbReference type="EC" id="2.4.1.-" evidence="7"/>
<keyword evidence="7" id="KW-0812">Transmembrane</keyword>
<name>E9HVR5_DAPPU</name>
<evidence type="ECO:0000259" key="8">
    <source>
        <dbReference type="Pfam" id="PF00852"/>
    </source>
</evidence>
<dbReference type="InParanoid" id="E9HVR5"/>
<dbReference type="OrthoDB" id="427096at2759"/>
<comment type="pathway">
    <text evidence="2">Protein modification; protein glycosylation.</text>
</comment>
<dbReference type="GO" id="GO:0008417">
    <property type="term" value="F:fucosyltransferase activity"/>
    <property type="evidence" value="ECO:0007669"/>
    <property type="project" value="InterPro"/>
</dbReference>
<dbReference type="GO" id="GO:0032580">
    <property type="term" value="C:Golgi cisterna membrane"/>
    <property type="evidence" value="ECO:0007669"/>
    <property type="project" value="UniProtKB-SubCell"/>
</dbReference>
<dbReference type="SUPFAM" id="SSF53756">
    <property type="entry name" value="UDP-Glycosyltransferase/glycogen phosphorylase"/>
    <property type="match status" value="1"/>
</dbReference>
<reference evidence="9 10" key="1">
    <citation type="journal article" date="2011" name="Science">
        <title>The ecoresponsive genome of Daphnia pulex.</title>
        <authorList>
            <person name="Colbourne J.K."/>
            <person name="Pfrender M.E."/>
            <person name="Gilbert D."/>
            <person name="Thomas W.K."/>
            <person name="Tucker A."/>
            <person name="Oakley T.H."/>
            <person name="Tokishita S."/>
            <person name="Aerts A."/>
            <person name="Arnold G.J."/>
            <person name="Basu M.K."/>
            <person name="Bauer D.J."/>
            <person name="Caceres C.E."/>
            <person name="Carmel L."/>
            <person name="Casola C."/>
            <person name="Choi J.H."/>
            <person name="Detter J.C."/>
            <person name="Dong Q."/>
            <person name="Dusheyko S."/>
            <person name="Eads B.D."/>
            <person name="Frohlich T."/>
            <person name="Geiler-Samerotte K.A."/>
            <person name="Gerlach D."/>
            <person name="Hatcher P."/>
            <person name="Jogdeo S."/>
            <person name="Krijgsveld J."/>
            <person name="Kriventseva E.V."/>
            <person name="Kultz D."/>
            <person name="Laforsch C."/>
            <person name="Lindquist E."/>
            <person name="Lopez J."/>
            <person name="Manak J.R."/>
            <person name="Muller J."/>
            <person name="Pangilinan J."/>
            <person name="Patwardhan R.P."/>
            <person name="Pitluck S."/>
            <person name="Pritham E.J."/>
            <person name="Rechtsteiner A."/>
            <person name="Rho M."/>
            <person name="Rogozin I.B."/>
            <person name="Sakarya O."/>
            <person name="Salamov A."/>
            <person name="Schaack S."/>
            <person name="Shapiro H."/>
            <person name="Shiga Y."/>
            <person name="Skalitzky C."/>
            <person name="Smith Z."/>
            <person name="Souvorov A."/>
            <person name="Sung W."/>
            <person name="Tang Z."/>
            <person name="Tsuchiya D."/>
            <person name="Tu H."/>
            <person name="Vos H."/>
            <person name="Wang M."/>
            <person name="Wolf Y.I."/>
            <person name="Yamagata H."/>
            <person name="Yamada T."/>
            <person name="Ye Y."/>
            <person name="Shaw J.R."/>
            <person name="Andrews J."/>
            <person name="Crease T.J."/>
            <person name="Tang H."/>
            <person name="Lucas S.M."/>
            <person name="Robertson H.M."/>
            <person name="Bork P."/>
            <person name="Koonin E.V."/>
            <person name="Zdobnov E.M."/>
            <person name="Grigoriev I.V."/>
            <person name="Lynch M."/>
            <person name="Boore J.L."/>
        </authorList>
    </citation>
    <scope>NUCLEOTIDE SEQUENCE [LARGE SCALE GENOMIC DNA]</scope>
</reference>
<dbReference type="eggNOG" id="KOG2619">
    <property type="taxonomic scope" value="Eukaryota"/>
</dbReference>
<evidence type="ECO:0000313" key="10">
    <source>
        <dbReference type="Proteomes" id="UP000000305"/>
    </source>
</evidence>
<keyword evidence="4 7" id="KW-0328">Glycosyltransferase</keyword>
<dbReference type="PhylomeDB" id="E9HVR5"/>
<dbReference type="PANTHER" id="PTHR48438:SF1">
    <property type="entry name" value="ALPHA-(1,3)-FUCOSYLTRANSFERASE C-RELATED"/>
    <property type="match status" value="1"/>
</dbReference>
<evidence type="ECO:0000256" key="1">
    <source>
        <dbReference type="ARBA" id="ARBA00004323"/>
    </source>
</evidence>
<protein>
    <recommendedName>
        <fullName evidence="7">Fucosyltransferase</fullName>
        <ecNumber evidence="7">2.4.1.-</ecNumber>
    </recommendedName>
</protein>
<feature type="domain" description="Fucosyltransferase C-terminal" evidence="8">
    <location>
        <begin position="82"/>
        <end position="210"/>
    </location>
</feature>
<comment type="similarity">
    <text evidence="3 7">Belongs to the glycosyltransferase 10 family.</text>
</comment>
<dbReference type="HOGENOM" id="CLU_1248049_0_0_1"/>
<dbReference type="AlphaFoldDB" id="E9HVR5"/>
<evidence type="ECO:0000313" key="9">
    <source>
        <dbReference type="EMBL" id="EFX64165.1"/>
    </source>
</evidence>
<dbReference type="Gene3D" id="3.40.50.11660">
    <property type="entry name" value="Glycosyl transferase family 10, C-terminal domain"/>
    <property type="match status" value="1"/>
</dbReference>
<dbReference type="KEGG" id="dpx:DAPPUDRAFT_15329"/>
<dbReference type="InterPro" id="IPR001503">
    <property type="entry name" value="Glyco_trans_10"/>
</dbReference>
<organism evidence="9 10">
    <name type="scientific">Daphnia pulex</name>
    <name type="common">Water flea</name>
    <dbReference type="NCBI Taxonomy" id="6669"/>
    <lineage>
        <taxon>Eukaryota</taxon>
        <taxon>Metazoa</taxon>
        <taxon>Ecdysozoa</taxon>
        <taxon>Arthropoda</taxon>
        <taxon>Crustacea</taxon>
        <taxon>Branchiopoda</taxon>
        <taxon>Diplostraca</taxon>
        <taxon>Cladocera</taxon>
        <taxon>Anomopoda</taxon>
        <taxon>Daphniidae</taxon>
        <taxon>Daphnia</taxon>
    </lineage>
</organism>
<accession>E9HVR5</accession>
<evidence type="ECO:0000256" key="4">
    <source>
        <dbReference type="ARBA" id="ARBA00022676"/>
    </source>
</evidence>
<dbReference type="InterPro" id="IPR055270">
    <property type="entry name" value="Glyco_tran_10_C"/>
</dbReference>